<dbReference type="GO" id="GO:0006511">
    <property type="term" value="P:ubiquitin-dependent protein catabolic process"/>
    <property type="evidence" value="ECO:0007669"/>
    <property type="project" value="TreeGrafter"/>
</dbReference>
<proteinExistence type="predicted"/>
<protein>
    <recommendedName>
        <fullName evidence="3">HECT-type E3 ubiquitin transferase</fullName>
        <ecNumber evidence="3">2.3.2.26</ecNumber>
    </recommendedName>
</protein>
<dbReference type="PROSITE" id="PS50096">
    <property type="entry name" value="IQ"/>
    <property type="match status" value="1"/>
</dbReference>
<dbReference type="PANTHER" id="PTHR45700">
    <property type="entry name" value="UBIQUITIN-PROTEIN LIGASE E3C"/>
    <property type="match status" value="1"/>
</dbReference>
<dbReference type="InterPro" id="IPR035983">
    <property type="entry name" value="Hect_E3_ubiquitin_ligase"/>
</dbReference>
<dbReference type="Pfam" id="PF00632">
    <property type="entry name" value="HECT"/>
    <property type="match status" value="1"/>
</dbReference>
<keyword evidence="7" id="KW-0175">Coiled coil</keyword>
<evidence type="ECO:0000256" key="2">
    <source>
        <dbReference type="ARBA" id="ARBA00004906"/>
    </source>
</evidence>
<keyword evidence="4" id="KW-0808">Transferase</keyword>
<dbReference type="InterPro" id="IPR044611">
    <property type="entry name" value="E3A/B/C-like"/>
</dbReference>
<dbReference type="AlphaFoldDB" id="A0A0B7KHR5"/>
<dbReference type="EMBL" id="CDPU01000071">
    <property type="protein sequence ID" value="CEO56674.1"/>
    <property type="molecule type" value="Genomic_DNA"/>
</dbReference>
<feature type="compositionally biased region" description="Polar residues" evidence="8">
    <location>
        <begin position="1"/>
        <end position="40"/>
    </location>
</feature>
<dbReference type="GO" id="GO:0000209">
    <property type="term" value="P:protein polyubiquitination"/>
    <property type="evidence" value="ECO:0007669"/>
    <property type="project" value="InterPro"/>
</dbReference>
<evidence type="ECO:0000256" key="4">
    <source>
        <dbReference type="ARBA" id="ARBA00022679"/>
    </source>
</evidence>
<dbReference type="InterPro" id="IPR000569">
    <property type="entry name" value="HECT_dom"/>
</dbReference>
<feature type="active site" description="Glycyl thioester intermediate" evidence="6">
    <location>
        <position position="1127"/>
    </location>
</feature>
<dbReference type="EC" id="2.3.2.26" evidence="3"/>
<dbReference type="PANTHER" id="PTHR45700:SF2">
    <property type="entry name" value="UBIQUITIN-PROTEIN LIGASE E3C"/>
    <property type="match status" value="1"/>
</dbReference>
<evidence type="ECO:0000313" key="10">
    <source>
        <dbReference type="EMBL" id="CEO56674.1"/>
    </source>
</evidence>
<evidence type="ECO:0000256" key="3">
    <source>
        <dbReference type="ARBA" id="ARBA00012485"/>
    </source>
</evidence>
<feature type="domain" description="HECT" evidence="9">
    <location>
        <begin position="786"/>
        <end position="1159"/>
    </location>
</feature>
<accession>A0A0B7KHR5</accession>
<dbReference type="CDD" id="cd23767">
    <property type="entry name" value="IQCD"/>
    <property type="match status" value="1"/>
</dbReference>
<dbReference type="Gene3D" id="3.90.1750.10">
    <property type="entry name" value="Hect, E3 ligase catalytic domains"/>
    <property type="match status" value="1"/>
</dbReference>
<evidence type="ECO:0000256" key="8">
    <source>
        <dbReference type="SAM" id="MobiDB-lite"/>
    </source>
</evidence>
<comment type="pathway">
    <text evidence="2">Protein modification; protein ubiquitination.</text>
</comment>
<dbReference type="GO" id="GO:0061630">
    <property type="term" value="F:ubiquitin protein ligase activity"/>
    <property type="evidence" value="ECO:0007669"/>
    <property type="project" value="UniProtKB-EC"/>
</dbReference>
<feature type="compositionally biased region" description="Basic and acidic residues" evidence="8">
    <location>
        <begin position="46"/>
        <end position="57"/>
    </location>
</feature>
<sequence>MFSTFTGNSRRPRNVNLSGQTGNPFTNTSWSPSNVSNATKAVSDAQADREKRQAERQRLKAASTIQRVWKGHQERRQVCELRRRSFDSIYGAGQNNSDISNTLPVAFSLLISFFSHRRKDDVTRLVRFVRNCSKARLEDIVPPDVHPSRVSLFVRALVDALKVIVIDKNWPEILEVLSLSNRILQQLPDAIHGSVESYYTALASICQLTDGESTVLPILVDAFSAPLRAESNQDLKEKAYRAIYLNFLTRQNILIFEANIAAFSVDLDRKCLASTIINGYLGVFRSASNSELLWLLSHYIAISQSSINSTDEFLCLEALDTQLSVLMAEINSRLDLRVSQEQSTDDEASNPAAQPLEPYVKNTLLLLVSQGAITNLLRNLTDTLVDSSDAQLRKGSVFGSYISTLLLCFPGQADDVRMRLFLGSVPTPEGDTPTVKFLWNKVKSSTLLNNVITESQLPIHLLRNYAIGNPHSTNSSEEEQEWRIILIFLEIYIFVLRLSDDDDFIRAMHPHRFSNADTSRIQACGLRIEDLERLTTFLKKTAFSLYYHSHQIFNTASELELFANSRLGSYLEGSASISKGADVAPSSGILAKSDVNRLKDIVTTTMKMLYERDSRQHFLPINHWLMTDKLDSEDFVTAVIAEDERQAQEGEEESDEDSEEAALDAQFGPTFDFRGMSRFANSRVSHNARLERLRIKQKRLQRERRLAIIGPKLEVLKHMPFVVPFETRVNLFRQFINLDRIRRDGANLATQFGFANAPFARHQANIRRGQLFEDAYEEFYKLGEGLKDPISITFVDQFGTPEAGIDGGGVTKEFLISVTTEAFSNTEGELGMFTSNNRELLYPNPTAVDNVRELQRQAGLGEYDPEMRDALAKFLRRYEFLGRIIGKCLYEGILVDLAFAGFFLLQWPSAGSNEGNTYKGSINDLRDMDESLYNGLLQLKNQSGDVSELGFDFTITDQVSLPGQPLKTVTRNLVPNGDKTQVTNDNRLLYISYVARHRLVVQPAQQTAAFLRGLRTIIRPSWLSMFNQSELQRLVGGDSSEIDIEDLRRNTVYSGLYEIGDDKQEHPTIKLFWKVMKGFTDAQRRDVLKYVSSTPRAPLLGFSQLRPKFSIRDGGRDEKRLPSTSTCVNLLKLPQYKTEAKMREKLLYAITSGAGFDLS</sequence>
<organism evidence="10">
    <name type="scientific">Bionectria ochroleuca</name>
    <name type="common">Gliocladium roseum</name>
    <dbReference type="NCBI Taxonomy" id="29856"/>
    <lineage>
        <taxon>Eukaryota</taxon>
        <taxon>Fungi</taxon>
        <taxon>Dikarya</taxon>
        <taxon>Ascomycota</taxon>
        <taxon>Pezizomycotina</taxon>
        <taxon>Sordariomycetes</taxon>
        <taxon>Hypocreomycetidae</taxon>
        <taxon>Hypocreales</taxon>
        <taxon>Bionectriaceae</taxon>
        <taxon>Clonostachys</taxon>
    </lineage>
</organism>
<dbReference type="Gene3D" id="3.30.2160.10">
    <property type="entry name" value="Hect, E3 ligase catalytic domain"/>
    <property type="match status" value="1"/>
</dbReference>
<dbReference type="CDD" id="cd00078">
    <property type="entry name" value="HECTc"/>
    <property type="match status" value="1"/>
</dbReference>
<evidence type="ECO:0000256" key="5">
    <source>
        <dbReference type="ARBA" id="ARBA00022786"/>
    </source>
</evidence>
<name>A0A0B7KHR5_BIOOC</name>
<evidence type="ECO:0000256" key="7">
    <source>
        <dbReference type="SAM" id="Coils"/>
    </source>
</evidence>
<dbReference type="PROSITE" id="PS50237">
    <property type="entry name" value="HECT"/>
    <property type="match status" value="1"/>
</dbReference>
<evidence type="ECO:0000259" key="9">
    <source>
        <dbReference type="PROSITE" id="PS50237"/>
    </source>
</evidence>
<feature type="coiled-coil region" evidence="7">
    <location>
        <begin position="640"/>
        <end position="703"/>
    </location>
</feature>
<dbReference type="Gene3D" id="3.30.2410.10">
    <property type="entry name" value="Hect, E3 ligase catalytic domain"/>
    <property type="match status" value="1"/>
</dbReference>
<keyword evidence="5 6" id="KW-0833">Ubl conjugation pathway</keyword>
<evidence type="ECO:0000256" key="1">
    <source>
        <dbReference type="ARBA" id="ARBA00000885"/>
    </source>
</evidence>
<comment type="catalytic activity">
    <reaction evidence="1">
        <text>S-ubiquitinyl-[E2 ubiquitin-conjugating enzyme]-L-cysteine + [acceptor protein]-L-lysine = [E2 ubiquitin-conjugating enzyme]-L-cysteine + N(6)-ubiquitinyl-[acceptor protein]-L-lysine.</text>
        <dbReference type="EC" id="2.3.2.26"/>
    </reaction>
</comment>
<dbReference type="SMART" id="SM00119">
    <property type="entry name" value="HECTc"/>
    <property type="match status" value="1"/>
</dbReference>
<dbReference type="SUPFAM" id="SSF56204">
    <property type="entry name" value="Hect, E3 ligase catalytic domain"/>
    <property type="match status" value="1"/>
</dbReference>
<evidence type="ECO:0000256" key="6">
    <source>
        <dbReference type="PROSITE-ProRule" id="PRU00104"/>
    </source>
</evidence>
<gene>
    <name evidence="10" type="ORF">BN869_000012732_1</name>
</gene>
<dbReference type="FunFam" id="3.30.2410.10:FF:000017">
    <property type="entry name" value="E3 ubiquitin-protein ligase UPL7"/>
    <property type="match status" value="1"/>
</dbReference>
<feature type="region of interest" description="Disordered" evidence="8">
    <location>
        <begin position="1"/>
        <end position="57"/>
    </location>
</feature>
<reference evidence="10" key="1">
    <citation type="submission" date="2015-01" db="EMBL/GenBank/DDBJ databases">
        <authorList>
            <person name="Durling Mikael"/>
        </authorList>
    </citation>
    <scope>NUCLEOTIDE SEQUENCE</scope>
</reference>